<keyword evidence="5" id="KW-1185">Reference proteome</keyword>
<evidence type="ECO:0000256" key="3">
    <source>
        <dbReference type="SAM" id="SignalP"/>
    </source>
</evidence>
<comment type="subcellular location">
    <subcellularLocation>
        <location evidence="1">Secreted</location>
    </subcellularLocation>
</comment>
<dbReference type="InterPro" id="IPR008993">
    <property type="entry name" value="TIMP-like_OB-fold"/>
</dbReference>
<keyword evidence="2" id="KW-0964">Secreted</keyword>
<evidence type="ECO:0000256" key="1">
    <source>
        <dbReference type="ARBA" id="ARBA00004613"/>
    </source>
</evidence>
<comment type="caution">
    <text evidence="4">The sequence shown here is derived from an EMBL/GenBank/DDBJ whole genome shotgun (WGS) entry which is preliminary data.</text>
</comment>
<organism evidence="4 5">
    <name type="scientific">Nocardia ninae NBRC 108245</name>
    <dbReference type="NCBI Taxonomy" id="1210091"/>
    <lineage>
        <taxon>Bacteria</taxon>
        <taxon>Bacillati</taxon>
        <taxon>Actinomycetota</taxon>
        <taxon>Actinomycetes</taxon>
        <taxon>Mycobacteriales</taxon>
        <taxon>Nocardiaceae</taxon>
        <taxon>Nocardia</taxon>
    </lineage>
</organism>
<dbReference type="InterPro" id="IPR001820">
    <property type="entry name" value="TIMP"/>
</dbReference>
<name>A0A511MD30_9NOCA</name>
<dbReference type="Gene3D" id="2.40.50.120">
    <property type="match status" value="1"/>
</dbReference>
<dbReference type="Proteomes" id="UP000321424">
    <property type="component" value="Unassembled WGS sequence"/>
</dbReference>
<evidence type="ECO:0008006" key="6">
    <source>
        <dbReference type="Google" id="ProtNLM"/>
    </source>
</evidence>
<dbReference type="GO" id="GO:0005576">
    <property type="term" value="C:extracellular region"/>
    <property type="evidence" value="ECO:0007669"/>
    <property type="project" value="UniProtKB-SubCell"/>
</dbReference>
<evidence type="ECO:0000313" key="4">
    <source>
        <dbReference type="EMBL" id="GEM38381.1"/>
    </source>
</evidence>
<accession>A0A511MD30</accession>
<evidence type="ECO:0000313" key="5">
    <source>
        <dbReference type="Proteomes" id="UP000321424"/>
    </source>
</evidence>
<dbReference type="AlphaFoldDB" id="A0A511MD30"/>
<dbReference type="SUPFAM" id="SSF50242">
    <property type="entry name" value="TIMP-like"/>
    <property type="match status" value="1"/>
</dbReference>
<dbReference type="GO" id="GO:0008191">
    <property type="term" value="F:metalloendopeptidase inhibitor activity"/>
    <property type="evidence" value="ECO:0007669"/>
    <property type="project" value="InterPro"/>
</dbReference>
<evidence type="ECO:0000256" key="2">
    <source>
        <dbReference type="ARBA" id="ARBA00022525"/>
    </source>
</evidence>
<reference evidence="4 5" key="1">
    <citation type="submission" date="2019-07" db="EMBL/GenBank/DDBJ databases">
        <title>Whole genome shotgun sequence of Nocardia ninae NBRC 108245.</title>
        <authorList>
            <person name="Hosoyama A."/>
            <person name="Uohara A."/>
            <person name="Ohji S."/>
            <person name="Ichikawa N."/>
        </authorList>
    </citation>
    <scope>NUCLEOTIDE SEQUENCE [LARGE SCALE GENOMIC DNA]</scope>
    <source>
        <strain evidence="4 5">NBRC 108245</strain>
    </source>
</reference>
<keyword evidence="3" id="KW-0732">Signal</keyword>
<dbReference type="EMBL" id="BJXA01000015">
    <property type="protein sequence ID" value="GEM38381.1"/>
    <property type="molecule type" value="Genomic_DNA"/>
</dbReference>
<dbReference type="Pfam" id="PF00965">
    <property type="entry name" value="TIMP"/>
    <property type="match status" value="1"/>
</dbReference>
<proteinExistence type="predicted"/>
<protein>
    <recommendedName>
        <fullName evidence="6">Secreted protein</fullName>
    </recommendedName>
</protein>
<feature type="signal peptide" evidence="3">
    <location>
        <begin position="1"/>
        <end position="29"/>
    </location>
</feature>
<feature type="chain" id="PRO_5021876648" description="Secreted protein" evidence="3">
    <location>
        <begin position="30"/>
        <end position="168"/>
    </location>
</feature>
<gene>
    <name evidence="4" type="ORF">NN4_29000</name>
</gene>
<sequence length="168" mass="17768">MRCLRIVGSVAAACAIALGGAVLNAPVHAAPQELCPLVKAACKCAQISLCTAHQNSEYVFLAEITGAPRPGKAADRVAYPVSVLQTLKSFDNATADVTTVETWENTAMCGDIFRPGRVYLIFGTGENGDSISTNQCSGNEDATDVETRKNLLKRLHDCPEGTGRPSEN</sequence>